<keyword evidence="7 9" id="KW-0472">Membrane</keyword>
<dbReference type="PANTHER" id="PTHR46494:SF1">
    <property type="entry name" value="CORA FAMILY METAL ION TRANSPORTER (EUROFUNG)"/>
    <property type="match status" value="1"/>
</dbReference>
<feature type="compositionally biased region" description="Low complexity" evidence="8">
    <location>
        <begin position="49"/>
        <end position="64"/>
    </location>
</feature>
<gene>
    <name evidence="10" type="ORF">BU26DRAFT_479932</name>
</gene>
<sequence length="647" mass="72749">MASPNSPKVHDFASPNSPQDAHIPQGVGSPSSAPPGLAVDTQMAGQNQSRGRSASSVSATAARADGNSLLSPSRFSIESGLRRRPTRSNTIRNYQSPTVPDWEEPGAEPGVNTKKEEEIARYKHLHERCEVTVVDFSEEDVQCQDLNNDNLEEFLRRPKDPWVACRWINVNGWSTDVITILQEYKHLHPLAVEDLMNEGGRTKVDWYSDQAFLLLTLSKLVRKPEDDSDSGSDSDDEPRKPSPQKKQKKSLGRMTNAFSSKSDESDPKDVEKSWGKEEKDYNINGAVASHNRTIGQRAEEHPSLHRYRGGPNEDRTLYMELHSALKLLKAKGKDVYVSAEQVSIFIFADNTVVSFFQRSAREIEGPIIKRLNTKDTMIRRSGDGSMIVQAIIDAIVDLAMPVVAAYEDAMGELELDVLQAPEIHHSQQLYILSSELSVLRNTIQPIISLINSLRDHKTDPVTTPSFTNLQSRKSISSVAISPLTHTYLGDVEDHCLMITASLDQMRRAADNLIDLIFNMTGAYQNESMKILTAVTIFFLPLTFLVGYFGQNFERFTGVQEHSDAFFWVIAVPVMVVTMLVLMSERIMRKVKKTREQRTRKEAKRKRVGSERIRANKNGEGKHGKHGKHKHHMKKRQTIYTKGQIGSF</sequence>
<dbReference type="PANTHER" id="PTHR46494">
    <property type="entry name" value="CORA FAMILY METAL ION TRANSPORTER (EUROFUNG)"/>
    <property type="match status" value="1"/>
</dbReference>
<evidence type="ECO:0000256" key="3">
    <source>
        <dbReference type="ARBA" id="ARBA00022448"/>
    </source>
</evidence>
<keyword evidence="4" id="KW-1003">Cell membrane</keyword>
<dbReference type="InterPro" id="IPR002523">
    <property type="entry name" value="MgTranspt_CorA/ZnTranspt_ZntB"/>
</dbReference>
<dbReference type="OrthoDB" id="165352at2759"/>
<evidence type="ECO:0000256" key="2">
    <source>
        <dbReference type="ARBA" id="ARBA00009765"/>
    </source>
</evidence>
<feature type="compositionally biased region" description="Polar residues" evidence="8">
    <location>
        <begin position="637"/>
        <end position="647"/>
    </location>
</feature>
<keyword evidence="6 9" id="KW-1133">Transmembrane helix</keyword>
<dbReference type="GO" id="GO:0015095">
    <property type="term" value="F:magnesium ion transmembrane transporter activity"/>
    <property type="evidence" value="ECO:0007669"/>
    <property type="project" value="TreeGrafter"/>
</dbReference>
<keyword evidence="11" id="KW-1185">Reference proteome</keyword>
<evidence type="ECO:0000313" key="11">
    <source>
        <dbReference type="Proteomes" id="UP000800094"/>
    </source>
</evidence>
<dbReference type="EMBL" id="ML987192">
    <property type="protein sequence ID" value="KAF2252313.1"/>
    <property type="molecule type" value="Genomic_DNA"/>
</dbReference>
<comment type="subcellular location">
    <subcellularLocation>
        <location evidence="1">Cell membrane</location>
        <topology evidence="1">Multi-pass membrane protein</topology>
    </subcellularLocation>
</comment>
<keyword evidence="5 9" id="KW-0812">Transmembrane</keyword>
<feature type="compositionally biased region" description="Polar residues" evidence="8">
    <location>
        <begin position="87"/>
        <end position="98"/>
    </location>
</feature>
<dbReference type="GO" id="GO:0050897">
    <property type="term" value="F:cobalt ion binding"/>
    <property type="evidence" value="ECO:0007669"/>
    <property type="project" value="TreeGrafter"/>
</dbReference>
<evidence type="ECO:0000256" key="9">
    <source>
        <dbReference type="SAM" id="Phobius"/>
    </source>
</evidence>
<keyword evidence="3" id="KW-0813">Transport</keyword>
<dbReference type="InterPro" id="IPR045863">
    <property type="entry name" value="CorA_TM1_TM2"/>
</dbReference>
<feature type="transmembrane region" description="Helical" evidence="9">
    <location>
        <begin position="530"/>
        <end position="549"/>
    </location>
</feature>
<feature type="compositionally biased region" description="Basic residues" evidence="8">
    <location>
        <begin position="622"/>
        <end position="636"/>
    </location>
</feature>
<evidence type="ECO:0000256" key="7">
    <source>
        <dbReference type="ARBA" id="ARBA00023136"/>
    </source>
</evidence>
<proteinExistence type="inferred from homology"/>
<dbReference type="SUPFAM" id="SSF144083">
    <property type="entry name" value="Magnesium transport protein CorA, transmembrane region"/>
    <property type="match status" value="1"/>
</dbReference>
<dbReference type="Pfam" id="PF01544">
    <property type="entry name" value="CorA"/>
    <property type="match status" value="1"/>
</dbReference>
<name>A0A6A6IS04_9PLEO</name>
<evidence type="ECO:0000256" key="5">
    <source>
        <dbReference type="ARBA" id="ARBA00022692"/>
    </source>
</evidence>
<feature type="region of interest" description="Disordered" evidence="8">
    <location>
        <begin position="223"/>
        <end position="292"/>
    </location>
</feature>
<comment type="similarity">
    <text evidence="2">Belongs to the CorA metal ion transporter (MIT) (TC 1.A.35) family.</text>
</comment>
<evidence type="ECO:0000256" key="1">
    <source>
        <dbReference type="ARBA" id="ARBA00004651"/>
    </source>
</evidence>
<evidence type="ECO:0008006" key="12">
    <source>
        <dbReference type="Google" id="ProtNLM"/>
    </source>
</evidence>
<reference evidence="10" key="1">
    <citation type="journal article" date="2020" name="Stud. Mycol.">
        <title>101 Dothideomycetes genomes: a test case for predicting lifestyles and emergence of pathogens.</title>
        <authorList>
            <person name="Haridas S."/>
            <person name="Albert R."/>
            <person name="Binder M."/>
            <person name="Bloem J."/>
            <person name="Labutti K."/>
            <person name="Salamov A."/>
            <person name="Andreopoulos B."/>
            <person name="Baker S."/>
            <person name="Barry K."/>
            <person name="Bills G."/>
            <person name="Bluhm B."/>
            <person name="Cannon C."/>
            <person name="Castanera R."/>
            <person name="Culley D."/>
            <person name="Daum C."/>
            <person name="Ezra D."/>
            <person name="Gonzalez J."/>
            <person name="Henrissat B."/>
            <person name="Kuo A."/>
            <person name="Liang C."/>
            <person name="Lipzen A."/>
            <person name="Lutzoni F."/>
            <person name="Magnuson J."/>
            <person name="Mondo S."/>
            <person name="Nolan M."/>
            <person name="Ohm R."/>
            <person name="Pangilinan J."/>
            <person name="Park H.-J."/>
            <person name="Ramirez L."/>
            <person name="Alfaro M."/>
            <person name="Sun H."/>
            <person name="Tritt A."/>
            <person name="Yoshinaga Y."/>
            <person name="Zwiers L.-H."/>
            <person name="Turgeon B."/>
            <person name="Goodwin S."/>
            <person name="Spatafora J."/>
            <person name="Crous P."/>
            <person name="Grigoriev I."/>
        </authorList>
    </citation>
    <scope>NUCLEOTIDE SEQUENCE</scope>
    <source>
        <strain evidence="10">CBS 122368</strain>
    </source>
</reference>
<feature type="compositionally biased region" description="Basic residues" evidence="8">
    <location>
        <begin position="242"/>
        <end position="251"/>
    </location>
</feature>
<dbReference type="SUPFAM" id="SSF143865">
    <property type="entry name" value="CorA soluble domain-like"/>
    <property type="match status" value="1"/>
</dbReference>
<organism evidence="10 11">
    <name type="scientific">Trematosphaeria pertusa</name>
    <dbReference type="NCBI Taxonomy" id="390896"/>
    <lineage>
        <taxon>Eukaryota</taxon>
        <taxon>Fungi</taxon>
        <taxon>Dikarya</taxon>
        <taxon>Ascomycota</taxon>
        <taxon>Pezizomycotina</taxon>
        <taxon>Dothideomycetes</taxon>
        <taxon>Pleosporomycetidae</taxon>
        <taxon>Pleosporales</taxon>
        <taxon>Massarineae</taxon>
        <taxon>Trematosphaeriaceae</taxon>
        <taxon>Trematosphaeria</taxon>
    </lineage>
</organism>
<feature type="region of interest" description="Disordered" evidence="8">
    <location>
        <begin position="1"/>
        <end position="113"/>
    </location>
</feature>
<dbReference type="GeneID" id="54579011"/>
<dbReference type="GO" id="GO:0005886">
    <property type="term" value="C:plasma membrane"/>
    <property type="evidence" value="ECO:0007669"/>
    <property type="project" value="UniProtKB-SubCell"/>
</dbReference>
<feature type="compositionally biased region" description="Basic and acidic residues" evidence="8">
    <location>
        <begin position="261"/>
        <end position="281"/>
    </location>
</feature>
<evidence type="ECO:0000256" key="8">
    <source>
        <dbReference type="SAM" id="MobiDB-lite"/>
    </source>
</evidence>
<evidence type="ECO:0000256" key="4">
    <source>
        <dbReference type="ARBA" id="ARBA00022475"/>
    </source>
</evidence>
<evidence type="ECO:0000256" key="6">
    <source>
        <dbReference type="ARBA" id="ARBA00022989"/>
    </source>
</evidence>
<feature type="compositionally biased region" description="Acidic residues" evidence="8">
    <location>
        <begin position="226"/>
        <end position="236"/>
    </location>
</feature>
<protein>
    <recommendedName>
        <fullName evidence="12">Cora-domain-containing protein</fullName>
    </recommendedName>
</protein>
<accession>A0A6A6IS04</accession>
<dbReference type="AlphaFoldDB" id="A0A6A6IS04"/>
<feature type="transmembrane region" description="Helical" evidence="9">
    <location>
        <begin position="564"/>
        <end position="582"/>
    </location>
</feature>
<dbReference type="InterPro" id="IPR045861">
    <property type="entry name" value="CorA_cytoplasmic_dom"/>
</dbReference>
<feature type="compositionally biased region" description="Basic and acidic residues" evidence="8">
    <location>
        <begin position="607"/>
        <end position="621"/>
    </location>
</feature>
<dbReference type="GO" id="GO:0015087">
    <property type="term" value="F:cobalt ion transmembrane transporter activity"/>
    <property type="evidence" value="ECO:0007669"/>
    <property type="project" value="TreeGrafter"/>
</dbReference>
<feature type="region of interest" description="Disordered" evidence="8">
    <location>
        <begin position="591"/>
        <end position="647"/>
    </location>
</feature>
<dbReference type="RefSeq" id="XP_033687317.1">
    <property type="nucleotide sequence ID" value="XM_033825681.1"/>
</dbReference>
<dbReference type="Gene3D" id="1.20.58.340">
    <property type="entry name" value="Magnesium transport protein CorA, transmembrane region"/>
    <property type="match status" value="2"/>
</dbReference>
<dbReference type="Gene3D" id="3.30.460.20">
    <property type="entry name" value="CorA soluble domain-like"/>
    <property type="match status" value="1"/>
</dbReference>
<dbReference type="Proteomes" id="UP000800094">
    <property type="component" value="Unassembled WGS sequence"/>
</dbReference>
<evidence type="ECO:0000313" key="10">
    <source>
        <dbReference type="EMBL" id="KAF2252313.1"/>
    </source>
</evidence>
<dbReference type="GO" id="GO:0000287">
    <property type="term" value="F:magnesium ion binding"/>
    <property type="evidence" value="ECO:0007669"/>
    <property type="project" value="TreeGrafter"/>
</dbReference>